<dbReference type="InterPro" id="IPR036108">
    <property type="entry name" value="4pyrrol_syn_uPrphyn_synt_sf"/>
</dbReference>
<name>A0A2D3W9F4_9BACT</name>
<dbReference type="EC" id="4.2.1.75" evidence="3 9"/>
<evidence type="ECO:0000256" key="3">
    <source>
        <dbReference type="ARBA" id="ARBA00013109"/>
    </source>
</evidence>
<accession>A0A2D3W9F4</accession>
<comment type="catalytic activity">
    <reaction evidence="8 9">
        <text>hydroxymethylbilane = uroporphyrinogen III + H2O</text>
        <dbReference type="Rhea" id="RHEA:18965"/>
        <dbReference type="ChEBI" id="CHEBI:15377"/>
        <dbReference type="ChEBI" id="CHEBI:57308"/>
        <dbReference type="ChEBI" id="CHEBI:57845"/>
        <dbReference type="EC" id="4.2.1.75"/>
    </reaction>
</comment>
<organism evidence="11 12">
    <name type="scientific">Sulfurospirillum cavolei</name>
    <dbReference type="NCBI Taxonomy" id="366522"/>
    <lineage>
        <taxon>Bacteria</taxon>
        <taxon>Pseudomonadati</taxon>
        <taxon>Campylobacterota</taxon>
        <taxon>Epsilonproteobacteria</taxon>
        <taxon>Campylobacterales</taxon>
        <taxon>Sulfurospirillaceae</taxon>
        <taxon>Sulfurospirillum</taxon>
    </lineage>
</organism>
<evidence type="ECO:0000256" key="2">
    <source>
        <dbReference type="ARBA" id="ARBA00008133"/>
    </source>
</evidence>
<evidence type="ECO:0000256" key="4">
    <source>
        <dbReference type="ARBA" id="ARBA00023239"/>
    </source>
</evidence>
<dbReference type="SUPFAM" id="SSF69618">
    <property type="entry name" value="HemD-like"/>
    <property type="match status" value="1"/>
</dbReference>
<keyword evidence="5 9" id="KW-0627">Porphyrin biosynthesis</keyword>
<dbReference type="GO" id="GO:0006780">
    <property type="term" value="P:uroporphyrinogen III biosynthetic process"/>
    <property type="evidence" value="ECO:0007669"/>
    <property type="project" value="UniProtKB-UniRule"/>
</dbReference>
<dbReference type="STRING" id="366522.GCA_001548055_02098"/>
<comment type="function">
    <text evidence="6 9">Catalyzes cyclization of the linear tetrapyrrole, hydroxymethylbilane, to the macrocyclic uroporphyrinogen III.</text>
</comment>
<evidence type="ECO:0000313" key="12">
    <source>
        <dbReference type="Proteomes" id="UP000231638"/>
    </source>
</evidence>
<evidence type="ECO:0000256" key="9">
    <source>
        <dbReference type="RuleBase" id="RU366031"/>
    </source>
</evidence>
<dbReference type="GO" id="GO:0004852">
    <property type="term" value="F:uroporphyrinogen-III synthase activity"/>
    <property type="evidence" value="ECO:0007669"/>
    <property type="project" value="UniProtKB-UniRule"/>
</dbReference>
<dbReference type="EMBL" id="DLUG01000051">
    <property type="protein sequence ID" value="DAB37028.1"/>
    <property type="molecule type" value="Genomic_DNA"/>
</dbReference>
<dbReference type="PANTHER" id="PTHR38042:SF1">
    <property type="entry name" value="UROPORPHYRINOGEN-III SYNTHASE, CHLOROPLASTIC"/>
    <property type="match status" value="1"/>
</dbReference>
<evidence type="ECO:0000256" key="6">
    <source>
        <dbReference type="ARBA" id="ARBA00037589"/>
    </source>
</evidence>
<keyword evidence="4 9" id="KW-0456">Lyase</keyword>
<comment type="similarity">
    <text evidence="2 9">Belongs to the uroporphyrinogen-III synthase family.</text>
</comment>
<reference evidence="11 12" key="1">
    <citation type="journal article" date="2017" name="Front. Microbiol.">
        <title>Comparative Genomic Analysis of the Class Epsilonproteobacteria and Proposed Reclassification to Epsilonbacteraeota (phyl. nov.).</title>
        <authorList>
            <person name="Waite D.W."/>
            <person name="Vanwonterghem I."/>
            <person name="Rinke C."/>
            <person name="Parks D.H."/>
            <person name="Zhang Y."/>
            <person name="Takai K."/>
            <person name="Sievert S.M."/>
            <person name="Simon J."/>
            <person name="Campbell B.J."/>
            <person name="Hanson T.E."/>
            <person name="Woyke T."/>
            <person name="Klotz M.G."/>
            <person name="Hugenholtz P."/>
        </authorList>
    </citation>
    <scope>NUCLEOTIDE SEQUENCE [LARGE SCALE GENOMIC DNA]</scope>
    <source>
        <strain evidence="11">UBA11420</strain>
    </source>
</reference>
<evidence type="ECO:0000259" key="10">
    <source>
        <dbReference type="Pfam" id="PF02602"/>
    </source>
</evidence>
<sequence>MKSTELIASCTIFLLNRPPRSSGNKTMIYLLSDQAHEGVEHLPLFEIRFDTTPIDLAPYDALVFTSKNAVKALDCLDPSWKQKASYAIGEGTAAWIERLGGTLCFTCEDSYGDRFAEKIASDLAGKTVLFPRAKEVSSSLYVILRERGVWVDERIVYEMFCRSYEVHCAPPKNARLIFTSPSTVRCFFKNFEWDESYKAVAIGTKTAAAFPPSFRVYIAQKPSIASCIDLAKAI</sequence>
<comment type="caution">
    <text evidence="11">The sequence shown here is derived from an EMBL/GenBank/DDBJ whole genome shotgun (WGS) entry which is preliminary data.</text>
</comment>
<dbReference type="InterPro" id="IPR003754">
    <property type="entry name" value="4pyrrol_synth_uPrphyn_synth"/>
</dbReference>
<comment type="pathway">
    <text evidence="1 9">Porphyrin-containing compound metabolism; protoporphyrin-IX biosynthesis; coproporphyrinogen-III from 5-aminolevulinate: step 3/4.</text>
</comment>
<evidence type="ECO:0000256" key="7">
    <source>
        <dbReference type="ARBA" id="ARBA00040167"/>
    </source>
</evidence>
<feature type="domain" description="Tetrapyrrole biosynthesis uroporphyrinogen III synthase" evidence="10">
    <location>
        <begin position="40"/>
        <end position="228"/>
    </location>
</feature>
<evidence type="ECO:0000256" key="8">
    <source>
        <dbReference type="ARBA" id="ARBA00048617"/>
    </source>
</evidence>
<proteinExistence type="inferred from homology"/>
<evidence type="ECO:0000256" key="1">
    <source>
        <dbReference type="ARBA" id="ARBA00004772"/>
    </source>
</evidence>
<protein>
    <recommendedName>
        <fullName evidence="7 9">Uroporphyrinogen-III synthase</fullName>
        <ecNumber evidence="3 9">4.2.1.75</ecNumber>
    </recommendedName>
</protein>
<dbReference type="Pfam" id="PF02602">
    <property type="entry name" value="HEM4"/>
    <property type="match status" value="1"/>
</dbReference>
<dbReference type="Proteomes" id="UP000231638">
    <property type="component" value="Unassembled WGS sequence"/>
</dbReference>
<gene>
    <name evidence="11" type="ORF">CFH80_01740</name>
</gene>
<dbReference type="AlphaFoldDB" id="A0A2D3W9F4"/>
<evidence type="ECO:0000313" key="11">
    <source>
        <dbReference type="EMBL" id="DAB37028.1"/>
    </source>
</evidence>
<evidence type="ECO:0000256" key="5">
    <source>
        <dbReference type="ARBA" id="ARBA00023244"/>
    </source>
</evidence>
<dbReference type="CDD" id="cd06578">
    <property type="entry name" value="HemD"/>
    <property type="match status" value="1"/>
</dbReference>
<dbReference type="InterPro" id="IPR039793">
    <property type="entry name" value="UROS/Hem4"/>
</dbReference>
<dbReference type="Gene3D" id="3.40.50.10090">
    <property type="match status" value="2"/>
</dbReference>
<dbReference type="GO" id="GO:0006782">
    <property type="term" value="P:protoporphyrinogen IX biosynthetic process"/>
    <property type="evidence" value="ECO:0007669"/>
    <property type="project" value="UniProtKB-UniRule"/>
</dbReference>
<dbReference type="PANTHER" id="PTHR38042">
    <property type="entry name" value="UROPORPHYRINOGEN-III SYNTHASE, CHLOROPLASTIC"/>
    <property type="match status" value="1"/>
</dbReference>